<keyword evidence="4" id="KW-1185">Reference proteome</keyword>
<dbReference type="GO" id="GO:0016810">
    <property type="term" value="F:hydrolase activity, acting on carbon-nitrogen (but not peptide) bonds"/>
    <property type="evidence" value="ECO:0007669"/>
    <property type="project" value="InterPro"/>
</dbReference>
<gene>
    <name evidence="3" type="ORF">FO442_04690</name>
</gene>
<dbReference type="InterPro" id="IPR002509">
    <property type="entry name" value="NODB_dom"/>
</dbReference>
<dbReference type="AlphaFoldDB" id="A0A556N2M8"/>
<dbReference type="Proteomes" id="UP000316008">
    <property type="component" value="Unassembled WGS sequence"/>
</dbReference>
<dbReference type="OrthoDB" id="9812065at2"/>
<keyword evidence="1" id="KW-1133">Transmembrane helix</keyword>
<sequence length="256" mass="29947">MRWKHRLNIAVALSTLLIVILIFRNSPYLWLWIFFVVSNFCVFLVFGIVFLRFQYFYPSIFRNTGPEVILTFDDGPDPIQTPRILDTLQKHGIKAIFFVIGHKAQEHPEILHRIISEGHSVGNHTQNHSLFFAMLHSEKIATEIDQFTQNIEPLVSEKITIFRPPIGYTNPKIARALRRRKMKIIAWSVRSYDSFKNREALLNRLMKTRPGSIVLLHDNLEQTADILEEYIHQAKTNGIIFANQENLKKFIHEINK</sequence>
<dbReference type="Pfam" id="PF01522">
    <property type="entry name" value="Polysacc_deac_1"/>
    <property type="match status" value="1"/>
</dbReference>
<keyword evidence="1" id="KW-0472">Membrane</keyword>
<feature type="domain" description="NodB homology" evidence="2">
    <location>
        <begin position="66"/>
        <end position="242"/>
    </location>
</feature>
<organism evidence="3 4">
    <name type="scientific">Fluviicola chungangensis</name>
    <dbReference type="NCBI Taxonomy" id="2597671"/>
    <lineage>
        <taxon>Bacteria</taxon>
        <taxon>Pseudomonadati</taxon>
        <taxon>Bacteroidota</taxon>
        <taxon>Flavobacteriia</taxon>
        <taxon>Flavobacteriales</taxon>
        <taxon>Crocinitomicaceae</taxon>
        <taxon>Fluviicola</taxon>
    </lineage>
</organism>
<dbReference type="EMBL" id="VLPL01000002">
    <property type="protein sequence ID" value="TSJ46460.1"/>
    <property type="molecule type" value="Genomic_DNA"/>
</dbReference>
<evidence type="ECO:0000313" key="4">
    <source>
        <dbReference type="Proteomes" id="UP000316008"/>
    </source>
</evidence>
<evidence type="ECO:0000256" key="1">
    <source>
        <dbReference type="SAM" id="Phobius"/>
    </source>
</evidence>
<proteinExistence type="predicted"/>
<dbReference type="GO" id="GO:0005975">
    <property type="term" value="P:carbohydrate metabolic process"/>
    <property type="evidence" value="ECO:0007669"/>
    <property type="project" value="InterPro"/>
</dbReference>
<name>A0A556N2M8_9FLAO</name>
<feature type="transmembrane region" description="Helical" evidence="1">
    <location>
        <begin position="7"/>
        <end position="23"/>
    </location>
</feature>
<dbReference type="InterPro" id="IPR050248">
    <property type="entry name" value="Polysacc_deacetylase_ArnD"/>
</dbReference>
<dbReference type="SUPFAM" id="SSF88713">
    <property type="entry name" value="Glycoside hydrolase/deacetylase"/>
    <property type="match status" value="1"/>
</dbReference>
<reference evidence="3 4" key="1">
    <citation type="submission" date="2019-07" db="EMBL/GenBank/DDBJ databases">
        <authorList>
            <person name="Huq M.A."/>
        </authorList>
    </citation>
    <scope>NUCLEOTIDE SEQUENCE [LARGE SCALE GENOMIC DNA]</scope>
    <source>
        <strain evidence="3 4">MAH-3</strain>
    </source>
</reference>
<feature type="transmembrane region" description="Helical" evidence="1">
    <location>
        <begin position="29"/>
        <end position="53"/>
    </location>
</feature>
<accession>A0A556N2M8</accession>
<dbReference type="Gene3D" id="3.20.20.370">
    <property type="entry name" value="Glycoside hydrolase/deacetylase"/>
    <property type="match status" value="1"/>
</dbReference>
<dbReference type="InterPro" id="IPR011330">
    <property type="entry name" value="Glyco_hydro/deAcase_b/a-brl"/>
</dbReference>
<keyword evidence="1" id="KW-0812">Transmembrane</keyword>
<evidence type="ECO:0000313" key="3">
    <source>
        <dbReference type="EMBL" id="TSJ46460.1"/>
    </source>
</evidence>
<protein>
    <submittedName>
        <fullName evidence="3">Polysaccharide deacetylase family protein</fullName>
    </submittedName>
</protein>
<dbReference type="PANTHER" id="PTHR10587">
    <property type="entry name" value="GLYCOSYL TRANSFERASE-RELATED"/>
    <property type="match status" value="1"/>
</dbReference>
<dbReference type="PROSITE" id="PS51677">
    <property type="entry name" value="NODB"/>
    <property type="match status" value="1"/>
</dbReference>
<dbReference type="CDD" id="cd10917">
    <property type="entry name" value="CE4_NodB_like_6s_7s"/>
    <property type="match status" value="1"/>
</dbReference>
<evidence type="ECO:0000259" key="2">
    <source>
        <dbReference type="PROSITE" id="PS51677"/>
    </source>
</evidence>
<dbReference type="RefSeq" id="WP_144331997.1">
    <property type="nucleotide sequence ID" value="NZ_VLPL01000002.1"/>
</dbReference>
<comment type="caution">
    <text evidence="3">The sequence shown here is derived from an EMBL/GenBank/DDBJ whole genome shotgun (WGS) entry which is preliminary data.</text>
</comment>